<dbReference type="InterPro" id="IPR057258">
    <property type="entry name" value="Ribosomal_uS3"/>
</dbReference>
<dbReference type="InterPro" id="IPR015946">
    <property type="entry name" value="KH_dom-like_a/b"/>
</dbReference>
<keyword evidence="2" id="KW-0689">Ribosomal protein</keyword>
<gene>
    <name evidence="6" type="ORF">IHE51_01405</name>
</gene>
<feature type="region of interest" description="Disordered" evidence="4">
    <location>
        <begin position="194"/>
        <end position="223"/>
    </location>
</feature>
<sequence>MQPKKMINALMKEQVTRDYLFKLFSKFGISDIKLEKTPLGERVVIRTPKPRAIINRASNELRIASKKLGEIFEQSPPRIEVEESEDPMLDPNVVADALAFRVARFGPLKYKVIAHKMLDSIMSAGAIGAEIEMGGVIKERAAHFKFRPNGGILPKSGQIEDYGVRKGQKQLLLKRGVIGIKVTIVTKSSKLGGINISDGRENRGPGDGASKDEHKEDTGSAAS</sequence>
<feature type="domain" description="Small ribosomal subunit protein uS3 C-terminal" evidence="5">
    <location>
        <begin position="109"/>
        <end position="184"/>
    </location>
</feature>
<evidence type="ECO:0000313" key="7">
    <source>
        <dbReference type="Proteomes" id="UP000718571"/>
    </source>
</evidence>
<reference evidence="6 7" key="1">
    <citation type="submission" date="2020-09" db="EMBL/GenBank/DDBJ databases">
        <title>Genomic characterization of a novel Parvarchaeota family in acid mine drainage sediments.</title>
        <authorList>
            <person name="Luo Z.-H."/>
        </authorList>
    </citation>
    <scope>NUCLEOTIDE SEQUENCE [LARGE SCALE GENOMIC DNA]</scope>
    <source>
        <strain evidence="6">MAS1_bins.189</strain>
    </source>
</reference>
<evidence type="ECO:0000256" key="2">
    <source>
        <dbReference type="ARBA" id="ARBA00022980"/>
    </source>
</evidence>
<organism evidence="6 7">
    <name type="scientific">Candidatus Acidifodinimicrobium mancum</name>
    <dbReference type="NCBI Taxonomy" id="2898728"/>
    <lineage>
        <taxon>Archaea</taxon>
        <taxon>Candidatus Parvarchaeota</taxon>
        <taxon>Candidatus Acidifodinimicrobiaceae</taxon>
        <taxon>Candidatus Acidifodinimicrobium</taxon>
    </lineage>
</organism>
<dbReference type="Gene3D" id="3.30.300.20">
    <property type="match status" value="1"/>
</dbReference>
<dbReference type="GO" id="GO:0003735">
    <property type="term" value="F:structural constituent of ribosome"/>
    <property type="evidence" value="ECO:0007669"/>
    <property type="project" value="InterPro"/>
</dbReference>
<dbReference type="AlphaFoldDB" id="A0A8T3UV62"/>
<evidence type="ECO:0000259" key="5">
    <source>
        <dbReference type="Pfam" id="PF00189"/>
    </source>
</evidence>
<proteinExistence type="inferred from homology"/>
<dbReference type="InterPro" id="IPR009019">
    <property type="entry name" value="KH_sf_prok-type"/>
</dbReference>
<dbReference type="GO" id="GO:0022627">
    <property type="term" value="C:cytosolic small ribosomal subunit"/>
    <property type="evidence" value="ECO:0007669"/>
    <property type="project" value="TreeGrafter"/>
</dbReference>
<dbReference type="EMBL" id="JADFAR010000016">
    <property type="protein sequence ID" value="MBE5728496.1"/>
    <property type="molecule type" value="Genomic_DNA"/>
</dbReference>
<dbReference type="GO" id="GO:0003723">
    <property type="term" value="F:RNA binding"/>
    <property type="evidence" value="ECO:0007669"/>
    <property type="project" value="InterPro"/>
</dbReference>
<feature type="compositionally biased region" description="Basic and acidic residues" evidence="4">
    <location>
        <begin position="198"/>
        <end position="223"/>
    </location>
</feature>
<evidence type="ECO:0000256" key="1">
    <source>
        <dbReference type="ARBA" id="ARBA00010761"/>
    </source>
</evidence>
<protein>
    <recommendedName>
        <fullName evidence="5">Small ribosomal subunit protein uS3 C-terminal domain-containing protein</fullName>
    </recommendedName>
</protein>
<accession>A0A8T3UV62</accession>
<name>A0A8T3UV62_9ARCH</name>
<dbReference type="SUPFAM" id="SSF54821">
    <property type="entry name" value="Ribosomal protein S3 C-terminal domain"/>
    <property type="match status" value="1"/>
</dbReference>
<evidence type="ECO:0000256" key="3">
    <source>
        <dbReference type="ARBA" id="ARBA00023274"/>
    </source>
</evidence>
<dbReference type="Pfam" id="PF00189">
    <property type="entry name" value="Ribosomal_S3_C"/>
    <property type="match status" value="1"/>
</dbReference>
<dbReference type="PANTHER" id="PTHR11760:SF32">
    <property type="entry name" value="SMALL RIBOSOMAL SUBUNIT PROTEIN US3"/>
    <property type="match status" value="1"/>
</dbReference>
<dbReference type="Gene3D" id="3.30.1140.32">
    <property type="entry name" value="Ribosomal protein S3, C-terminal domain"/>
    <property type="match status" value="1"/>
</dbReference>
<comment type="similarity">
    <text evidence="1">Belongs to the universal ribosomal protein uS3 family.</text>
</comment>
<dbReference type="Proteomes" id="UP000718571">
    <property type="component" value="Unassembled WGS sequence"/>
</dbReference>
<evidence type="ECO:0000256" key="4">
    <source>
        <dbReference type="SAM" id="MobiDB-lite"/>
    </source>
</evidence>
<evidence type="ECO:0000313" key="6">
    <source>
        <dbReference type="EMBL" id="MBE5728496.1"/>
    </source>
</evidence>
<dbReference type="SUPFAM" id="SSF54814">
    <property type="entry name" value="Prokaryotic type KH domain (KH-domain type II)"/>
    <property type="match status" value="1"/>
</dbReference>
<dbReference type="GO" id="GO:0006412">
    <property type="term" value="P:translation"/>
    <property type="evidence" value="ECO:0007669"/>
    <property type="project" value="InterPro"/>
</dbReference>
<dbReference type="InterPro" id="IPR001351">
    <property type="entry name" value="Ribosomal_uS3_C"/>
</dbReference>
<dbReference type="InterPro" id="IPR036419">
    <property type="entry name" value="Ribosomal_S3_C_sf"/>
</dbReference>
<comment type="caution">
    <text evidence="6">The sequence shown here is derived from an EMBL/GenBank/DDBJ whole genome shotgun (WGS) entry which is preliminary data.</text>
</comment>
<keyword evidence="3" id="KW-0687">Ribonucleoprotein</keyword>
<dbReference type="PANTHER" id="PTHR11760">
    <property type="entry name" value="30S/40S RIBOSOMAL PROTEIN S3"/>
    <property type="match status" value="1"/>
</dbReference>